<protein>
    <submittedName>
        <fullName evidence="12">Chaperone protein EcpD</fullName>
    </submittedName>
</protein>
<evidence type="ECO:0000256" key="7">
    <source>
        <dbReference type="ARBA" id="ARBA00023319"/>
    </source>
</evidence>
<evidence type="ECO:0000313" key="12">
    <source>
        <dbReference type="EMBL" id="MDR6410337.1"/>
    </source>
</evidence>
<dbReference type="InterPro" id="IPR050643">
    <property type="entry name" value="Periplasmic_pilus_chap"/>
</dbReference>
<comment type="caution">
    <text evidence="12">The sequence shown here is derived from an EMBL/GenBank/DDBJ whole genome shotgun (WGS) entry which is preliminary data.</text>
</comment>
<keyword evidence="4 9" id="KW-0732">Signal</keyword>
<keyword evidence="7" id="KW-0393">Immunoglobulin domain</keyword>
<dbReference type="InterPro" id="IPR016148">
    <property type="entry name" value="Pili_assmbl_chaperone_C"/>
</dbReference>
<dbReference type="InterPro" id="IPR013783">
    <property type="entry name" value="Ig-like_fold"/>
</dbReference>
<dbReference type="InterPro" id="IPR016147">
    <property type="entry name" value="Pili_assmbl_chaperone_N"/>
</dbReference>
<dbReference type="SUPFAM" id="SSF49354">
    <property type="entry name" value="PapD-like"/>
    <property type="match status" value="1"/>
</dbReference>
<evidence type="ECO:0000256" key="5">
    <source>
        <dbReference type="ARBA" id="ARBA00022764"/>
    </source>
</evidence>
<dbReference type="InterPro" id="IPR001829">
    <property type="entry name" value="Pili_assmbl_chaperone_bac"/>
</dbReference>
<feature type="domain" description="Pili assembly chaperone N-terminal" evidence="10">
    <location>
        <begin position="27"/>
        <end position="148"/>
    </location>
</feature>
<evidence type="ECO:0000256" key="1">
    <source>
        <dbReference type="ARBA" id="ARBA00004418"/>
    </source>
</evidence>
<keyword evidence="6 8" id="KW-0143">Chaperone</keyword>
<evidence type="ECO:0000256" key="8">
    <source>
        <dbReference type="RuleBase" id="RU003918"/>
    </source>
</evidence>
<evidence type="ECO:0000256" key="2">
    <source>
        <dbReference type="ARBA" id="ARBA00007399"/>
    </source>
</evidence>
<evidence type="ECO:0000256" key="3">
    <source>
        <dbReference type="ARBA" id="ARBA00022558"/>
    </source>
</evidence>
<dbReference type="RefSeq" id="WP_310122545.1">
    <property type="nucleotide sequence ID" value="NZ_JAVDQV010000004.1"/>
</dbReference>
<evidence type="ECO:0000259" key="10">
    <source>
        <dbReference type="Pfam" id="PF00345"/>
    </source>
</evidence>
<keyword evidence="13" id="KW-1185">Reference proteome</keyword>
<dbReference type="Pfam" id="PF02753">
    <property type="entry name" value="PapD_C"/>
    <property type="match status" value="1"/>
</dbReference>
<comment type="similarity">
    <text evidence="2 8">Belongs to the periplasmic pilus chaperone family.</text>
</comment>
<comment type="subcellular location">
    <subcellularLocation>
        <location evidence="1 8">Periplasm</location>
    </subcellularLocation>
</comment>
<evidence type="ECO:0000313" key="13">
    <source>
        <dbReference type="Proteomes" id="UP001264340"/>
    </source>
</evidence>
<gene>
    <name evidence="12" type="ORF">J2804_003759</name>
</gene>
<keyword evidence="5" id="KW-0574">Periplasm</keyword>
<evidence type="ECO:0000256" key="6">
    <source>
        <dbReference type="ARBA" id="ARBA00023186"/>
    </source>
</evidence>
<dbReference type="PROSITE" id="PS00635">
    <property type="entry name" value="PILI_CHAPERONE"/>
    <property type="match status" value="1"/>
</dbReference>
<dbReference type="PANTHER" id="PTHR30251">
    <property type="entry name" value="PILUS ASSEMBLY CHAPERONE"/>
    <property type="match status" value="1"/>
</dbReference>
<accession>A0ABU1LU88</accession>
<feature type="signal peptide" evidence="9">
    <location>
        <begin position="1"/>
        <end position="25"/>
    </location>
</feature>
<keyword evidence="3" id="KW-1029">Fimbrium biogenesis</keyword>
<name>A0ABU1LU88_9BURK</name>
<feature type="domain" description="Pili assembly chaperone C-terminal" evidence="11">
    <location>
        <begin position="177"/>
        <end position="238"/>
    </location>
</feature>
<dbReference type="SUPFAM" id="SSF49584">
    <property type="entry name" value="Periplasmic chaperone C-domain"/>
    <property type="match status" value="1"/>
</dbReference>
<dbReference type="PANTHER" id="PTHR30251:SF2">
    <property type="entry name" value="FIMBRIAL CHAPERONE YADV-RELATED"/>
    <property type="match status" value="1"/>
</dbReference>
<evidence type="ECO:0000256" key="4">
    <source>
        <dbReference type="ARBA" id="ARBA00022729"/>
    </source>
</evidence>
<dbReference type="PRINTS" id="PR00969">
    <property type="entry name" value="CHAPERONPILI"/>
</dbReference>
<organism evidence="12 13">
    <name type="scientific">Paraburkholderia terricola</name>
    <dbReference type="NCBI Taxonomy" id="169427"/>
    <lineage>
        <taxon>Bacteria</taxon>
        <taxon>Pseudomonadati</taxon>
        <taxon>Pseudomonadota</taxon>
        <taxon>Betaproteobacteria</taxon>
        <taxon>Burkholderiales</taxon>
        <taxon>Burkholderiaceae</taxon>
        <taxon>Paraburkholderia</taxon>
    </lineage>
</organism>
<dbReference type="InterPro" id="IPR008962">
    <property type="entry name" value="PapD-like_sf"/>
</dbReference>
<reference evidence="12 13" key="1">
    <citation type="submission" date="2023-07" db="EMBL/GenBank/DDBJ databases">
        <title>Sorghum-associated microbial communities from plants grown in Nebraska, USA.</title>
        <authorList>
            <person name="Schachtman D."/>
        </authorList>
    </citation>
    <scope>NUCLEOTIDE SEQUENCE [LARGE SCALE GENOMIC DNA]</scope>
    <source>
        <strain evidence="12 13">DS1316</strain>
    </source>
</reference>
<sequence>MKRLIKTLTTATLLAASAFCVQANASVVVAATRVVFPANEREVTVKLSNDGNTPALVQAWIDTGDQNASPEQIKVPFTLTPSMFRLDPKKGQTLRMIYTKEPLAQDKESMFWLNVLEVPPKAGAGEDMNKLQLAFRTRIKVFFRPQGLQGSAQEAPSKAQWSIVRGADGKGYALQATNPTPYFVNLGSIALEAGGKTYDAGSGYLKPGSSELFPIANLTSAPSAAEVNYTSINDWGGGVKGKQAVSASN</sequence>
<dbReference type="InterPro" id="IPR018046">
    <property type="entry name" value="Pili_assmbl_chaperone_CS"/>
</dbReference>
<dbReference type="EMBL" id="JAVDRP010000006">
    <property type="protein sequence ID" value="MDR6410337.1"/>
    <property type="molecule type" value="Genomic_DNA"/>
</dbReference>
<dbReference type="Pfam" id="PF00345">
    <property type="entry name" value="PapD_N"/>
    <property type="match status" value="1"/>
</dbReference>
<dbReference type="Proteomes" id="UP001264340">
    <property type="component" value="Unassembled WGS sequence"/>
</dbReference>
<dbReference type="InterPro" id="IPR036316">
    <property type="entry name" value="Pili_assmbl_chap_C_dom_sf"/>
</dbReference>
<proteinExistence type="inferred from homology"/>
<evidence type="ECO:0000256" key="9">
    <source>
        <dbReference type="SAM" id="SignalP"/>
    </source>
</evidence>
<evidence type="ECO:0000259" key="11">
    <source>
        <dbReference type="Pfam" id="PF02753"/>
    </source>
</evidence>
<feature type="chain" id="PRO_5047297183" evidence="9">
    <location>
        <begin position="26"/>
        <end position="249"/>
    </location>
</feature>
<dbReference type="Gene3D" id="2.60.40.10">
    <property type="entry name" value="Immunoglobulins"/>
    <property type="match status" value="2"/>
</dbReference>